<evidence type="ECO:0000313" key="7">
    <source>
        <dbReference type="Proteomes" id="UP001185659"/>
    </source>
</evidence>
<protein>
    <submittedName>
        <fullName evidence="6">Type II toxin-antitoxin system HipA family toxin</fullName>
    </submittedName>
</protein>
<evidence type="ECO:0000256" key="2">
    <source>
        <dbReference type="ARBA" id="ARBA00022679"/>
    </source>
</evidence>
<dbReference type="InterPro" id="IPR017508">
    <property type="entry name" value="HipA_N1"/>
</dbReference>
<accession>A0ABU4AHA6</accession>
<dbReference type="PANTHER" id="PTHR37419">
    <property type="entry name" value="SERINE/THREONINE-PROTEIN KINASE TOXIN HIPA"/>
    <property type="match status" value="1"/>
</dbReference>
<evidence type="ECO:0000259" key="5">
    <source>
        <dbReference type="Pfam" id="PF13657"/>
    </source>
</evidence>
<name>A0ABU4AHA6_9HYPH</name>
<evidence type="ECO:0000256" key="1">
    <source>
        <dbReference type="ARBA" id="ARBA00010164"/>
    </source>
</evidence>
<dbReference type="RefSeq" id="WP_317560614.1">
    <property type="nucleotide sequence ID" value="NZ_JAWLIP010000001.1"/>
</dbReference>
<dbReference type="CDD" id="cd17808">
    <property type="entry name" value="HipA_Ec_like"/>
    <property type="match status" value="1"/>
</dbReference>
<dbReference type="Pfam" id="PF07804">
    <property type="entry name" value="HipA_C"/>
    <property type="match status" value="1"/>
</dbReference>
<reference evidence="6 7" key="1">
    <citation type="submission" date="2023-10" db="EMBL/GenBank/DDBJ databases">
        <authorList>
            <person name="Venkata Ramana C."/>
            <person name="Sasikala C."/>
            <person name="Dhurka M."/>
        </authorList>
    </citation>
    <scope>NUCLEOTIDE SEQUENCE [LARGE SCALE GENOMIC DNA]</scope>
    <source>
        <strain evidence="6 7">KCTC 32151</strain>
    </source>
</reference>
<dbReference type="InterPro" id="IPR012893">
    <property type="entry name" value="HipA-like_C"/>
</dbReference>
<keyword evidence="3" id="KW-0418">Kinase</keyword>
<keyword evidence="2" id="KW-0808">Transferase</keyword>
<evidence type="ECO:0000259" key="4">
    <source>
        <dbReference type="Pfam" id="PF07804"/>
    </source>
</evidence>
<dbReference type="Pfam" id="PF13657">
    <property type="entry name" value="Couple_hipA"/>
    <property type="match status" value="1"/>
</dbReference>
<dbReference type="Proteomes" id="UP001185659">
    <property type="component" value="Unassembled WGS sequence"/>
</dbReference>
<dbReference type="NCBIfam" id="TIGR03071">
    <property type="entry name" value="couple_hipA"/>
    <property type="match status" value="1"/>
</dbReference>
<feature type="domain" description="HipA N-terminal subdomain 1" evidence="5">
    <location>
        <begin position="10"/>
        <end position="109"/>
    </location>
</feature>
<comment type="caution">
    <text evidence="6">The sequence shown here is derived from an EMBL/GenBank/DDBJ whole genome shotgun (WGS) entry which is preliminary data.</text>
</comment>
<gene>
    <name evidence="6" type="ORF">R2G56_04950</name>
</gene>
<evidence type="ECO:0000313" key="6">
    <source>
        <dbReference type="EMBL" id="MDV6225627.1"/>
    </source>
</evidence>
<dbReference type="EMBL" id="JAWLIP010000001">
    <property type="protein sequence ID" value="MDV6225627.1"/>
    <property type="molecule type" value="Genomic_DNA"/>
</dbReference>
<dbReference type="PANTHER" id="PTHR37419:SF1">
    <property type="entry name" value="SERINE_THREONINE-PROTEIN KINASE TOXIN HIPA"/>
    <property type="match status" value="1"/>
</dbReference>
<comment type="similarity">
    <text evidence="1">Belongs to the HipA Ser/Thr kinase family.</text>
</comment>
<sequence>MARSKTHAPLNVFINNRLVGRLEKEPGGAIAFQYDADWLDWEHRFAVSLSLPLRKSAYRGEPVVAVFDNLLPDNVNVRRRVAERTGAVGTDAYSLLEQIGRDCVGAMQFLPDNVTPDPKQAIQGEPVTDAEIEKMLANLGGTPLGIDPEHEFRISVAGAQEKTALLFHEGQWLRPVGTTPTTHILKPQIGEIPTAFGMIDMAASVDNEHYCLKLLEAFGLPVNKTQIVTFGARRVLVVERFDRQWLPDGRLLRLPQEDCCQALGVPPSRKYQANAGGPSGPSVVDIVSLLRASDEPARDQADFFKAQIIFWLIGATDGHAKNFSIFLRPGGGFELTPFYDVLTAQPAFDARQIPHAKYKLAMSVGQNRKYRILDIVGRHFVQTGKEAGLGPSIMRQVIADVLEKAESAADDALSQMPGDFSGEIYESVKNALVARERLLEPEMLALSRR</sequence>
<keyword evidence="7" id="KW-1185">Reference proteome</keyword>
<evidence type="ECO:0000256" key="3">
    <source>
        <dbReference type="ARBA" id="ARBA00022777"/>
    </source>
</evidence>
<organism evidence="6 7">
    <name type="scientific">Nitratireductor aquimarinus</name>
    <dbReference type="NCBI Taxonomy" id="889300"/>
    <lineage>
        <taxon>Bacteria</taxon>
        <taxon>Pseudomonadati</taxon>
        <taxon>Pseudomonadota</taxon>
        <taxon>Alphaproteobacteria</taxon>
        <taxon>Hyphomicrobiales</taxon>
        <taxon>Phyllobacteriaceae</taxon>
        <taxon>Nitratireductor</taxon>
    </lineage>
</organism>
<dbReference type="InterPro" id="IPR052028">
    <property type="entry name" value="HipA_Ser/Thr_kinase"/>
</dbReference>
<proteinExistence type="inferred from homology"/>
<feature type="domain" description="HipA-like C-terminal" evidence="4">
    <location>
        <begin position="154"/>
        <end position="408"/>
    </location>
</feature>